<dbReference type="OrthoDB" id="279611at2"/>
<evidence type="ECO:0000259" key="1">
    <source>
        <dbReference type="Pfam" id="PF00884"/>
    </source>
</evidence>
<proteinExistence type="predicted"/>
<dbReference type="Proteomes" id="UP000298264">
    <property type="component" value="Unassembled WGS sequence"/>
</dbReference>
<gene>
    <name evidence="2" type="ORF">EHS11_09185</name>
</gene>
<dbReference type="InterPro" id="IPR017850">
    <property type="entry name" value="Alkaline_phosphatase_core_sf"/>
</dbReference>
<dbReference type="SUPFAM" id="SSF53649">
    <property type="entry name" value="Alkaline phosphatase-like"/>
    <property type="match status" value="1"/>
</dbReference>
<comment type="caution">
    <text evidence="2">The sequence shown here is derived from an EMBL/GenBank/DDBJ whole genome shotgun (WGS) entry which is preliminary data.</text>
</comment>
<protein>
    <recommendedName>
        <fullName evidence="1">Sulfatase N-terminal domain-containing protein</fullName>
    </recommendedName>
</protein>
<feature type="domain" description="Sulfatase N-terminal" evidence="1">
    <location>
        <begin position="46"/>
        <end position="398"/>
    </location>
</feature>
<dbReference type="InterPro" id="IPR000917">
    <property type="entry name" value="Sulfatase_N"/>
</dbReference>
<dbReference type="PANTHER" id="PTHR46615:SF1">
    <property type="entry name" value="ARYLSULFATASE K"/>
    <property type="match status" value="1"/>
</dbReference>
<evidence type="ECO:0000313" key="3">
    <source>
        <dbReference type="Proteomes" id="UP000298264"/>
    </source>
</evidence>
<dbReference type="CDD" id="cd16035">
    <property type="entry name" value="sulfatase_like"/>
    <property type="match status" value="1"/>
</dbReference>
<organism evidence="2 3">
    <name type="scientific">Leptospira ilyithenensis</name>
    <dbReference type="NCBI Taxonomy" id="2484901"/>
    <lineage>
        <taxon>Bacteria</taxon>
        <taxon>Pseudomonadati</taxon>
        <taxon>Spirochaetota</taxon>
        <taxon>Spirochaetia</taxon>
        <taxon>Leptospirales</taxon>
        <taxon>Leptospiraceae</taxon>
        <taxon>Leptospira</taxon>
    </lineage>
</organism>
<dbReference type="AlphaFoldDB" id="A0A4R9LNW1"/>
<accession>A0A4R9LNW1</accession>
<sequence length="575" mass="65645">MEISRKEFLTGTAGLLALEILNCNTTSLLKTGRYRAKIAERKTKQPNILLIITDQERHSNLLPQGLSLRHRERLYERASLFSNMQNVSGLCSMARANIYTGLHYQHNGVYENVPIPFAHDLYDHVPTLGTMMSDLGYETAYFGKWHLTHIPFMEPVGRDKIRSIFSSYGFEYSDQAYEVEGVQGGHKKDKATAQMASSFIRSRSNQTKPWFACINFLNPHDIMYYLATEKQLETYVFNEMLGERIAKSPDTPLYNRNLGFPLLPNFGIEGETDKPDAHRIFRDVMDVTLGKIHLDDKEAWLNYENYYLNCLRDVDDHIGTVYDTLDETSSWSDTVVIFTSDHGELSGAHGLRGKGNTIYKESASLPFAVWHPDIKNGKEIHGLASQIDIAPTLLSFAGLQDSEIQEYYPNLKGHNLAKVMTSSAKNAHDSTGRDAALYQWDSRVFGSASTAKHVANAYKQTGILRTLKLINGPILEGMEKRHSMRGCFDGRYKFARYFRPLDHHVPKTWEELKNYNDLELYDTQNDPMERKNIANLPENKDLVFKMSQKTNDLVKKEIGAEETQMLPGPKFLWNL</sequence>
<dbReference type="InterPro" id="IPR051849">
    <property type="entry name" value="GAG-degrading_sulfatase"/>
</dbReference>
<keyword evidence="3" id="KW-1185">Reference proteome</keyword>
<dbReference type="GO" id="GO:0004065">
    <property type="term" value="F:arylsulfatase activity"/>
    <property type="evidence" value="ECO:0007669"/>
    <property type="project" value="TreeGrafter"/>
</dbReference>
<dbReference type="RefSeq" id="WP_135764089.1">
    <property type="nucleotide sequence ID" value="NZ_RQHV01000043.1"/>
</dbReference>
<dbReference type="Gene3D" id="3.40.720.10">
    <property type="entry name" value="Alkaline Phosphatase, subunit A"/>
    <property type="match status" value="1"/>
</dbReference>
<dbReference type="EMBL" id="RQHV01000043">
    <property type="protein sequence ID" value="TGN10455.1"/>
    <property type="molecule type" value="Genomic_DNA"/>
</dbReference>
<reference evidence="2" key="1">
    <citation type="journal article" date="2019" name="PLoS Negl. Trop. Dis.">
        <title>Revisiting the worldwide diversity of Leptospira species in the environment.</title>
        <authorList>
            <person name="Vincent A.T."/>
            <person name="Schiettekatte O."/>
            <person name="Bourhy P."/>
            <person name="Veyrier F.J."/>
            <person name="Picardeau M."/>
        </authorList>
    </citation>
    <scope>NUCLEOTIDE SEQUENCE [LARGE SCALE GENOMIC DNA]</scope>
    <source>
        <strain evidence="2">201400974</strain>
    </source>
</reference>
<dbReference type="GO" id="GO:0015024">
    <property type="term" value="F:glucuronate-2-sulfatase activity"/>
    <property type="evidence" value="ECO:0007669"/>
    <property type="project" value="TreeGrafter"/>
</dbReference>
<name>A0A4R9LNW1_9LEPT</name>
<dbReference type="Pfam" id="PF00884">
    <property type="entry name" value="Sulfatase"/>
    <property type="match status" value="1"/>
</dbReference>
<dbReference type="PANTHER" id="PTHR46615">
    <property type="entry name" value="ARYLSULFATASE K"/>
    <property type="match status" value="1"/>
</dbReference>
<evidence type="ECO:0000313" key="2">
    <source>
        <dbReference type="EMBL" id="TGN10455.1"/>
    </source>
</evidence>